<dbReference type="AlphaFoldDB" id="A0A7S0MAN9"/>
<name>A0A7S0MAN9_9CRYP</name>
<evidence type="ECO:0000313" key="2">
    <source>
        <dbReference type="EMBL" id="CAD8636103.1"/>
    </source>
</evidence>
<reference evidence="2" key="1">
    <citation type="submission" date="2021-01" db="EMBL/GenBank/DDBJ databases">
        <authorList>
            <person name="Corre E."/>
            <person name="Pelletier E."/>
            <person name="Niang G."/>
            <person name="Scheremetjew M."/>
            <person name="Finn R."/>
            <person name="Kale V."/>
            <person name="Holt S."/>
            <person name="Cochrane G."/>
            <person name="Meng A."/>
            <person name="Brown T."/>
            <person name="Cohen L."/>
        </authorList>
    </citation>
    <scope>NUCLEOTIDE SEQUENCE</scope>
    <source>
        <strain evidence="2">CCAP979/52</strain>
    </source>
</reference>
<accession>A0A7S0MAN9</accession>
<proteinExistence type="predicted"/>
<organism evidence="2">
    <name type="scientific">Cryptomonas curvata</name>
    <dbReference type="NCBI Taxonomy" id="233186"/>
    <lineage>
        <taxon>Eukaryota</taxon>
        <taxon>Cryptophyceae</taxon>
        <taxon>Cryptomonadales</taxon>
        <taxon>Cryptomonadaceae</taxon>
        <taxon>Cryptomonas</taxon>
    </lineage>
</organism>
<gene>
    <name evidence="2" type="ORF">CCUR1050_LOCUS13784</name>
</gene>
<feature type="region of interest" description="Disordered" evidence="1">
    <location>
        <begin position="35"/>
        <end position="111"/>
    </location>
</feature>
<protein>
    <submittedName>
        <fullName evidence="2">Uncharacterized protein</fullName>
    </submittedName>
</protein>
<sequence length="274" mass="30300">MRIYFTCHGISMTLVGGGWWEGEKQTVEELAQNLARGDEQQLEEEEQKSSMGSKGSAEELDGTRINAEGSLQSPESDKLIRKRQLPVLGSQGPLANRGENKVPSPHSRGSMASHLDQIAATMDGAARKRAALDKFKGDEWKSQQGALVEDDGRSMPTAKDQSQVRVKLRASERVAGDEHDFSGNQDRAERRHVSTARVSPDSPREPLRDKAREYMLDRQRSLESGKGLSAGEELRKALASLGQFGGMFSHEQIDRAFRTVERLEEDLLGTDHSA</sequence>
<feature type="compositionally biased region" description="Basic and acidic residues" evidence="1">
    <location>
        <begin position="169"/>
        <end position="192"/>
    </location>
</feature>
<evidence type="ECO:0000256" key="1">
    <source>
        <dbReference type="SAM" id="MobiDB-lite"/>
    </source>
</evidence>
<dbReference type="EMBL" id="HBEZ01024989">
    <property type="protein sequence ID" value="CAD8636103.1"/>
    <property type="molecule type" value="Transcribed_RNA"/>
</dbReference>
<feature type="region of interest" description="Disordered" evidence="1">
    <location>
        <begin position="143"/>
        <end position="210"/>
    </location>
</feature>